<feature type="non-terminal residue" evidence="1">
    <location>
        <position position="54"/>
    </location>
</feature>
<proteinExistence type="predicted"/>
<sequence>MGFSFHLCRGVLGNTTSHSSSDSKDSSVDKTIVDDFMQMLCMWKQILEDRKTIE</sequence>
<evidence type="ECO:0000313" key="1">
    <source>
        <dbReference type="EMBL" id="KAK2702866.1"/>
    </source>
</evidence>
<reference evidence="1" key="1">
    <citation type="submission" date="2023-07" db="EMBL/GenBank/DDBJ databases">
        <title>Chromosome-level genome assembly of Artemia franciscana.</title>
        <authorList>
            <person name="Jo E."/>
        </authorList>
    </citation>
    <scope>NUCLEOTIDE SEQUENCE</scope>
    <source>
        <tissue evidence="1">Whole body</tissue>
    </source>
</reference>
<dbReference type="AlphaFoldDB" id="A0AA88KUM5"/>
<accession>A0AA88KUM5</accession>
<protein>
    <submittedName>
        <fullName evidence="1">Uncharacterized protein</fullName>
    </submittedName>
</protein>
<dbReference type="EMBL" id="JAVRJZ010000147">
    <property type="protein sequence ID" value="KAK2702866.1"/>
    <property type="molecule type" value="Genomic_DNA"/>
</dbReference>
<name>A0AA88KUM5_ARTSF</name>
<dbReference type="Proteomes" id="UP001187531">
    <property type="component" value="Unassembled WGS sequence"/>
</dbReference>
<keyword evidence="2" id="KW-1185">Reference proteome</keyword>
<evidence type="ECO:0000313" key="2">
    <source>
        <dbReference type="Proteomes" id="UP001187531"/>
    </source>
</evidence>
<comment type="caution">
    <text evidence="1">The sequence shown here is derived from an EMBL/GenBank/DDBJ whole genome shotgun (WGS) entry which is preliminary data.</text>
</comment>
<gene>
    <name evidence="1" type="ORF">QYM36_018544</name>
</gene>
<organism evidence="1 2">
    <name type="scientific">Artemia franciscana</name>
    <name type="common">Brine shrimp</name>
    <name type="synonym">Artemia sanfranciscana</name>
    <dbReference type="NCBI Taxonomy" id="6661"/>
    <lineage>
        <taxon>Eukaryota</taxon>
        <taxon>Metazoa</taxon>
        <taxon>Ecdysozoa</taxon>
        <taxon>Arthropoda</taxon>
        <taxon>Crustacea</taxon>
        <taxon>Branchiopoda</taxon>
        <taxon>Anostraca</taxon>
        <taxon>Artemiidae</taxon>
        <taxon>Artemia</taxon>
    </lineage>
</organism>